<organism evidence="9 10">
    <name type="scientific">Paraflavitalea soli</name>
    <dbReference type="NCBI Taxonomy" id="2315862"/>
    <lineage>
        <taxon>Bacteria</taxon>
        <taxon>Pseudomonadati</taxon>
        <taxon>Bacteroidota</taxon>
        <taxon>Chitinophagia</taxon>
        <taxon>Chitinophagales</taxon>
        <taxon>Chitinophagaceae</taxon>
        <taxon>Paraflavitalea</taxon>
    </lineage>
</organism>
<dbReference type="RefSeq" id="WP_119054249.1">
    <property type="nucleotide sequence ID" value="NZ_CP032157.1"/>
</dbReference>
<evidence type="ECO:0000313" key="9">
    <source>
        <dbReference type="EMBL" id="AXY78377.1"/>
    </source>
</evidence>
<dbReference type="NCBIfam" id="TIGR00229">
    <property type="entry name" value="sensory_box"/>
    <property type="match status" value="1"/>
</dbReference>
<dbReference type="OrthoDB" id="9124519at2"/>
<dbReference type="Proteomes" id="UP000263900">
    <property type="component" value="Chromosome"/>
</dbReference>
<evidence type="ECO:0000259" key="8">
    <source>
        <dbReference type="PROSITE" id="PS50113"/>
    </source>
</evidence>
<keyword evidence="4" id="KW-0808">Transferase</keyword>
<sequence length="518" mass="59988">MTLEETSHINKLRELFNDTEELLQFGTWQWDVATDKVSWSEGMYRIMGYEQDGAPVLSDEFYLSHVHPSDAEELRHIRSNAIATKTPFEYTYRITTHQKQQRIINIKMKFVLDKNGEVIKGVAINRDVTEKTKMLHDLMHYKRIVGQKEEFLNVGNWELELETNKMTWSDGMYQLLGYGPYDRKDSIDLYEFYRLHMQPEEVKKANNAINEVITTGETYVRSSTLITRDGTVKAVEVFGKVLKDQQGIAAKVLGTVRDVTRLKEYEQELEIKVQELNRSNHDLEEFAYVASHDLQEPLRKLTTFGERLKNKCAEQLKDEGILYLNRMMASAENMRILIDNLLEFSRVTRLQHSFERKNLQEVVQDALNDQDLEVEDGRAEVEVLDLPEVEMVTSQMRQLFNNLVSNAIKFRRKEVLPKITIKSEKLTKTEKDKLKLRNGNLYYRIIVTDNGIGFEETYSEKIFQLFQRLHGKAEYPGSGMGLAICRKITDNHNGLIMAASTPGHGSTFSIILPETQAP</sequence>
<dbReference type="PRINTS" id="PR00344">
    <property type="entry name" value="BCTRLSENSOR"/>
</dbReference>
<dbReference type="KEGG" id="pseg:D3H65_32230"/>
<dbReference type="PANTHER" id="PTHR43304">
    <property type="entry name" value="PHYTOCHROME-LIKE PROTEIN CPH1"/>
    <property type="match status" value="1"/>
</dbReference>
<dbReference type="InterPro" id="IPR003594">
    <property type="entry name" value="HATPase_dom"/>
</dbReference>
<name>A0A3B7MWP9_9BACT</name>
<dbReference type="InterPro" id="IPR035965">
    <property type="entry name" value="PAS-like_dom_sf"/>
</dbReference>
<protein>
    <recommendedName>
        <fullName evidence="2">histidine kinase</fullName>
        <ecNumber evidence="2">2.7.13.3</ecNumber>
    </recommendedName>
</protein>
<dbReference type="InterPro" id="IPR001610">
    <property type="entry name" value="PAC"/>
</dbReference>
<dbReference type="SUPFAM" id="SSF55785">
    <property type="entry name" value="PYP-like sensor domain (PAS domain)"/>
    <property type="match status" value="2"/>
</dbReference>
<dbReference type="Pfam" id="PF00512">
    <property type="entry name" value="HisKA"/>
    <property type="match status" value="1"/>
</dbReference>
<dbReference type="SUPFAM" id="SSF47384">
    <property type="entry name" value="Homodimeric domain of signal transducing histidine kinase"/>
    <property type="match status" value="1"/>
</dbReference>
<dbReference type="EMBL" id="CP032157">
    <property type="protein sequence ID" value="AXY78377.1"/>
    <property type="molecule type" value="Genomic_DNA"/>
</dbReference>
<dbReference type="InterPro" id="IPR005467">
    <property type="entry name" value="His_kinase_dom"/>
</dbReference>
<keyword evidence="6" id="KW-0175">Coiled coil</keyword>
<evidence type="ECO:0000256" key="4">
    <source>
        <dbReference type="ARBA" id="ARBA00022679"/>
    </source>
</evidence>
<evidence type="ECO:0000256" key="3">
    <source>
        <dbReference type="ARBA" id="ARBA00022553"/>
    </source>
</evidence>
<dbReference type="EC" id="2.7.13.3" evidence="2"/>
<reference evidence="9 10" key="1">
    <citation type="submission" date="2018-09" db="EMBL/GenBank/DDBJ databases">
        <title>Genome sequencing of strain 6GH32-13.</title>
        <authorList>
            <person name="Weon H.-Y."/>
            <person name="Heo J."/>
            <person name="Kwon S.-W."/>
        </authorList>
    </citation>
    <scope>NUCLEOTIDE SEQUENCE [LARGE SCALE GENOMIC DNA]</scope>
    <source>
        <strain evidence="9 10">5GH32-13</strain>
    </source>
</reference>
<accession>A0A3B7MWP9</accession>
<dbReference type="SMART" id="SM00387">
    <property type="entry name" value="HATPase_c"/>
    <property type="match status" value="1"/>
</dbReference>
<dbReference type="Gene3D" id="1.10.287.130">
    <property type="match status" value="1"/>
</dbReference>
<proteinExistence type="predicted"/>
<evidence type="ECO:0000256" key="5">
    <source>
        <dbReference type="ARBA" id="ARBA00022777"/>
    </source>
</evidence>
<dbReference type="PROSITE" id="PS50109">
    <property type="entry name" value="HIS_KIN"/>
    <property type="match status" value="1"/>
</dbReference>
<feature type="domain" description="Histidine kinase" evidence="7">
    <location>
        <begin position="289"/>
        <end position="516"/>
    </location>
</feature>
<dbReference type="InterPro" id="IPR000700">
    <property type="entry name" value="PAS-assoc_C"/>
</dbReference>
<dbReference type="SUPFAM" id="SSF55874">
    <property type="entry name" value="ATPase domain of HSP90 chaperone/DNA topoisomerase II/histidine kinase"/>
    <property type="match status" value="1"/>
</dbReference>
<evidence type="ECO:0000256" key="6">
    <source>
        <dbReference type="SAM" id="Coils"/>
    </source>
</evidence>
<dbReference type="Pfam" id="PF02518">
    <property type="entry name" value="HATPase_c"/>
    <property type="match status" value="1"/>
</dbReference>
<dbReference type="PANTHER" id="PTHR43304:SF1">
    <property type="entry name" value="PAC DOMAIN-CONTAINING PROTEIN"/>
    <property type="match status" value="1"/>
</dbReference>
<feature type="domain" description="PAC" evidence="8">
    <location>
        <begin position="219"/>
        <end position="271"/>
    </location>
</feature>
<dbReference type="Gene3D" id="3.30.565.10">
    <property type="entry name" value="Histidine kinase-like ATPase, C-terminal domain"/>
    <property type="match status" value="1"/>
</dbReference>
<keyword evidence="3" id="KW-0597">Phosphoprotein</keyword>
<feature type="domain" description="PAC" evidence="8">
    <location>
        <begin position="88"/>
        <end position="140"/>
    </location>
</feature>
<dbReference type="CDD" id="cd00130">
    <property type="entry name" value="PAS"/>
    <property type="match status" value="1"/>
</dbReference>
<dbReference type="InterPro" id="IPR000014">
    <property type="entry name" value="PAS"/>
</dbReference>
<dbReference type="SMART" id="SM00388">
    <property type="entry name" value="HisKA"/>
    <property type="match status" value="1"/>
</dbReference>
<dbReference type="InterPro" id="IPR013655">
    <property type="entry name" value="PAS_fold_3"/>
</dbReference>
<evidence type="ECO:0000259" key="7">
    <source>
        <dbReference type="PROSITE" id="PS50109"/>
    </source>
</evidence>
<dbReference type="GO" id="GO:0000155">
    <property type="term" value="F:phosphorelay sensor kinase activity"/>
    <property type="evidence" value="ECO:0007669"/>
    <property type="project" value="InterPro"/>
</dbReference>
<dbReference type="SMART" id="SM00086">
    <property type="entry name" value="PAC"/>
    <property type="match status" value="2"/>
</dbReference>
<dbReference type="InterPro" id="IPR036890">
    <property type="entry name" value="HATPase_C_sf"/>
</dbReference>
<dbReference type="PROSITE" id="PS50113">
    <property type="entry name" value="PAC"/>
    <property type="match status" value="2"/>
</dbReference>
<dbReference type="Pfam" id="PF08447">
    <property type="entry name" value="PAS_3"/>
    <property type="match status" value="2"/>
</dbReference>
<dbReference type="Gene3D" id="3.30.450.20">
    <property type="entry name" value="PAS domain"/>
    <property type="match status" value="2"/>
</dbReference>
<evidence type="ECO:0000256" key="2">
    <source>
        <dbReference type="ARBA" id="ARBA00012438"/>
    </source>
</evidence>
<dbReference type="InterPro" id="IPR004358">
    <property type="entry name" value="Sig_transdc_His_kin-like_C"/>
</dbReference>
<feature type="coiled-coil region" evidence="6">
    <location>
        <begin position="259"/>
        <end position="286"/>
    </location>
</feature>
<comment type="catalytic activity">
    <reaction evidence="1">
        <text>ATP + protein L-histidine = ADP + protein N-phospho-L-histidine.</text>
        <dbReference type="EC" id="2.7.13.3"/>
    </reaction>
</comment>
<evidence type="ECO:0000256" key="1">
    <source>
        <dbReference type="ARBA" id="ARBA00000085"/>
    </source>
</evidence>
<dbReference type="InterPro" id="IPR052162">
    <property type="entry name" value="Sensor_kinase/Photoreceptor"/>
</dbReference>
<keyword evidence="10" id="KW-1185">Reference proteome</keyword>
<dbReference type="InterPro" id="IPR003661">
    <property type="entry name" value="HisK_dim/P_dom"/>
</dbReference>
<dbReference type="CDD" id="cd00082">
    <property type="entry name" value="HisKA"/>
    <property type="match status" value="1"/>
</dbReference>
<keyword evidence="5" id="KW-0418">Kinase</keyword>
<gene>
    <name evidence="9" type="ORF">D3H65_32230</name>
</gene>
<dbReference type="AlphaFoldDB" id="A0A3B7MWP9"/>
<dbReference type="InterPro" id="IPR036097">
    <property type="entry name" value="HisK_dim/P_sf"/>
</dbReference>
<evidence type="ECO:0000313" key="10">
    <source>
        <dbReference type="Proteomes" id="UP000263900"/>
    </source>
</evidence>